<dbReference type="Proteomes" id="UP000254232">
    <property type="component" value="Unassembled WGS sequence"/>
</dbReference>
<sequence length="190" mass="22044">MLLESLRLNHFERFTTSVAADYLAIFSPKEYQLYQNDEFERPRLIAKAEEDLFAKLKQQKEPQVFSSVIHSRFGEYDFDKKAFDFQPLKNISASRIEASESIYAFPKEIIFSFSNKDIVNGIPMNEDEAKKFLQSRRSLGDGIRDRRVTLELDFKFISATSLSDLIAEIVGFKVLDDKNNVIYQYKGNAK</sequence>
<proteinExistence type="predicted"/>
<organism evidence="1 2">
    <name type="scientific">Gallibacterium anatis</name>
    <dbReference type="NCBI Taxonomy" id="750"/>
    <lineage>
        <taxon>Bacteria</taxon>
        <taxon>Pseudomonadati</taxon>
        <taxon>Pseudomonadota</taxon>
        <taxon>Gammaproteobacteria</taxon>
        <taxon>Pasteurellales</taxon>
        <taxon>Pasteurellaceae</taxon>
        <taxon>Gallibacterium</taxon>
    </lineage>
</organism>
<dbReference type="AlphaFoldDB" id="A0A377H5Q8"/>
<dbReference type="InterPro" id="IPR032325">
    <property type="entry name" value="DUF4852"/>
</dbReference>
<gene>
    <name evidence="1" type="ORF">NCTC11413_00546</name>
</gene>
<reference evidence="1 2" key="1">
    <citation type="submission" date="2018-06" db="EMBL/GenBank/DDBJ databases">
        <authorList>
            <consortium name="Pathogen Informatics"/>
            <person name="Doyle S."/>
        </authorList>
    </citation>
    <scope>NUCLEOTIDE SEQUENCE [LARGE SCALE GENOMIC DNA]</scope>
    <source>
        <strain evidence="1 2">NCTC11413</strain>
    </source>
</reference>
<dbReference type="Pfam" id="PF16144">
    <property type="entry name" value="DUF4852"/>
    <property type="match status" value="1"/>
</dbReference>
<protein>
    <submittedName>
        <fullName evidence="1">Uncharacterized protein</fullName>
    </submittedName>
</protein>
<dbReference type="RefSeq" id="WP_172459766.1">
    <property type="nucleotide sequence ID" value="NZ_UGGZ01000001.1"/>
</dbReference>
<dbReference type="EMBL" id="UGGZ01000001">
    <property type="protein sequence ID" value="STO37437.1"/>
    <property type="molecule type" value="Genomic_DNA"/>
</dbReference>
<name>A0A377H5Q8_9PAST</name>
<evidence type="ECO:0000313" key="2">
    <source>
        <dbReference type="Proteomes" id="UP000254232"/>
    </source>
</evidence>
<evidence type="ECO:0000313" key="1">
    <source>
        <dbReference type="EMBL" id="STO37437.1"/>
    </source>
</evidence>
<accession>A0A377H5Q8</accession>